<reference evidence="1" key="1">
    <citation type="submission" date="2021-03" db="EMBL/GenBank/DDBJ databases">
        <title>Chromosome level genome of the anhydrobiotic midge Polypedilum vanderplanki.</title>
        <authorList>
            <person name="Yoshida Y."/>
            <person name="Kikawada T."/>
            <person name="Gusev O."/>
        </authorList>
    </citation>
    <scope>NUCLEOTIDE SEQUENCE</scope>
    <source>
        <strain evidence="1">NIAS01</strain>
        <tissue evidence="1">Whole body or cell culture</tissue>
    </source>
</reference>
<organism evidence="1 2">
    <name type="scientific">Polypedilum vanderplanki</name>
    <name type="common">Sleeping chironomid midge</name>
    <dbReference type="NCBI Taxonomy" id="319348"/>
    <lineage>
        <taxon>Eukaryota</taxon>
        <taxon>Metazoa</taxon>
        <taxon>Ecdysozoa</taxon>
        <taxon>Arthropoda</taxon>
        <taxon>Hexapoda</taxon>
        <taxon>Insecta</taxon>
        <taxon>Pterygota</taxon>
        <taxon>Neoptera</taxon>
        <taxon>Endopterygota</taxon>
        <taxon>Diptera</taxon>
        <taxon>Nematocera</taxon>
        <taxon>Chironomoidea</taxon>
        <taxon>Chironomidae</taxon>
        <taxon>Chironominae</taxon>
        <taxon>Polypedilum</taxon>
        <taxon>Polypedilum</taxon>
    </lineage>
</organism>
<gene>
    <name evidence="1" type="ORF">PVAND_011272</name>
</gene>
<sequence length="68" mass="7725">MLGYKSKEDLSHINSTNFEEFINEFSSKIVQISTRRINVGNFDPNVTIEATNLIESTVEGEEFKIPSD</sequence>
<protein>
    <submittedName>
        <fullName evidence="1">Uncharacterized protein</fullName>
    </submittedName>
</protein>
<dbReference type="EMBL" id="JADBJN010000001">
    <property type="protein sequence ID" value="KAG5681865.1"/>
    <property type="molecule type" value="Genomic_DNA"/>
</dbReference>
<evidence type="ECO:0000313" key="1">
    <source>
        <dbReference type="EMBL" id="KAG5681865.1"/>
    </source>
</evidence>
<name>A0A9J6CI20_POLVA</name>
<evidence type="ECO:0000313" key="2">
    <source>
        <dbReference type="Proteomes" id="UP001107558"/>
    </source>
</evidence>
<keyword evidence="2" id="KW-1185">Reference proteome</keyword>
<dbReference type="AlphaFoldDB" id="A0A9J6CI20"/>
<comment type="caution">
    <text evidence="1">The sequence shown here is derived from an EMBL/GenBank/DDBJ whole genome shotgun (WGS) entry which is preliminary data.</text>
</comment>
<proteinExistence type="predicted"/>
<accession>A0A9J6CI20</accession>
<dbReference type="Proteomes" id="UP001107558">
    <property type="component" value="Chromosome 1"/>
</dbReference>